<keyword evidence="1" id="KW-0175">Coiled coil</keyword>
<dbReference type="OrthoDB" id="6138376at2759"/>
<feature type="region of interest" description="Disordered" evidence="2">
    <location>
        <begin position="238"/>
        <end position="311"/>
    </location>
</feature>
<keyword evidence="4" id="KW-1185">Reference proteome</keyword>
<feature type="compositionally biased region" description="Polar residues" evidence="2">
    <location>
        <begin position="294"/>
        <end position="307"/>
    </location>
</feature>
<reference evidence="3" key="1">
    <citation type="submission" date="2018-11" db="EMBL/GenBank/DDBJ databases">
        <authorList>
            <person name="Alioto T."/>
            <person name="Alioto T."/>
        </authorList>
    </citation>
    <scope>NUCLEOTIDE SEQUENCE</scope>
</reference>
<feature type="region of interest" description="Disordered" evidence="2">
    <location>
        <begin position="598"/>
        <end position="618"/>
    </location>
</feature>
<gene>
    <name evidence="3" type="ORF">MGAL_10B029552</name>
</gene>
<evidence type="ECO:0000256" key="1">
    <source>
        <dbReference type="SAM" id="Coils"/>
    </source>
</evidence>
<protein>
    <submittedName>
        <fullName evidence="3">Uncharacterized protein</fullName>
    </submittedName>
</protein>
<name>A0A8B6G977_MYTGA</name>
<organism evidence="3 4">
    <name type="scientific">Mytilus galloprovincialis</name>
    <name type="common">Mediterranean mussel</name>
    <dbReference type="NCBI Taxonomy" id="29158"/>
    <lineage>
        <taxon>Eukaryota</taxon>
        <taxon>Metazoa</taxon>
        <taxon>Spiralia</taxon>
        <taxon>Lophotrochozoa</taxon>
        <taxon>Mollusca</taxon>
        <taxon>Bivalvia</taxon>
        <taxon>Autobranchia</taxon>
        <taxon>Pteriomorphia</taxon>
        <taxon>Mytilida</taxon>
        <taxon>Mytiloidea</taxon>
        <taxon>Mytilidae</taxon>
        <taxon>Mytilinae</taxon>
        <taxon>Mytilus</taxon>
    </lineage>
</organism>
<dbReference type="AlphaFoldDB" id="A0A8B6G977"/>
<proteinExistence type="predicted"/>
<evidence type="ECO:0000313" key="4">
    <source>
        <dbReference type="Proteomes" id="UP000596742"/>
    </source>
</evidence>
<feature type="compositionally biased region" description="Basic and acidic residues" evidence="2">
    <location>
        <begin position="246"/>
        <end position="282"/>
    </location>
</feature>
<accession>A0A8B6G977</accession>
<dbReference type="EMBL" id="UYJE01008065">
    <property type="protein sequence ID" value="VDI60699.1"/>
    <property type="molecule type" value="Genomic_DNA"/>
</dbReference>
<feature type="compositionally biased region" description="Polar residues" evidence="2">
    <location>
        <begin position="606"/>
        <end position="618"/>
    </location>
</feature>
<feature type="region of interest" description="Disordered" evidence="2">
    <location>
        <begin position="869"/>
        <end position="906"/>
    </location>
</feature>
<sequence length="906" mass="103697">MAGIDVYTFHEEEAIPKPEDRAFLTYIADKTEGIIDEEHITTKPEELRSHSDILLNKDIQKSCQRYFTEDAWLCVLNTLKQLQELSKDEEGIINTTKEDGKINTTKEDGKDLPKNIQLNPAEKDAEEDDKYEETKKAMGYNYWSMKLVGNDMYVSLDGHELDMYLKVKGIEKTFGKVYDVELFTALLIKVNFKEDFIIVGLHDFSAASNEFSKSLPSTAKKEEFLASLKQKSYSQTQGYSINQADQEDRSPLQADQEDRSPLQADQEDRRPLQADQEDRRPLQPDQMVGLSEAGNDTQDVQGKSGVNDQEKNSFIEVANKKVIGTFKMPIEQLDFSSDSHSIRKIEPSHCREIITKMKISFLNGDVVSLPDAIGMVPSLVTSEDIKSGKEKVEIIDGNHTLFALRELHEEFPSEKCFESRKVIIYQDLSRSEVFTMALLGNEKAGTVQYTKPIDKLMIMRKVLDENFNGKFSSDFQDHVYKIFNAVCPDNPKEQERRRKNLQSIIRLSTMDSSLLSKVETINVLKPGHSPYVYRDLGSLTVIQANEILQQILDIYQKEKKLNLKEISRMAKERLIKDPPNPTDDLAFQRIRQIVKSKSRKKEESLDQNAESSGTNETVVDLTQATNKSVQMEASHDNLQKDNERLNGIVEDVNRRVQQSEAENKGLNEQVVTLNKRIIHLEEENKNLTADIERIRVDFTRMKEQNEKLLEEKGYLKAEKTALEKHCSMLKEKEEEYKNQHTNEDLNLNGKEREESVLPFPLPTTSVEAPPPVENTIEGKSNDCHIVDWNGKVFLSLKTYEKSYIFCKRQIGHMTGDQFIFNENKDSYVLNRKDIQGDQEGFIICCVKCNVDDNKICLLKPASTLKDRILNYMKDEGPKDEGSKDEGPKDEGSTENNKHDKADDTSK</sequence>
<feature type="coiled-coil region" evidence="1">
    <location>
        <begin position="621"/>
        <end position="739"/>
    </location>
</feature>
<evidence type="ECO:0000256" key="2">
    <source>
        <dbReference type="SAM" id="MobiDB-lite"/>
    </source>
</evidence>
<evidence type="ECO:0000313" key="3">
    <source>
        <dbReference type="EMBL" id="VDI60699.1"/>
    </source>
</evidence>
<comment type="caution">
    <text evidence="3">The sequence shown here is derived from an EMBL/GenBank/DDBJ whole genome shotgun (WGS) entry which is preliminary data.</text>
</comment>
<dbReference type="Proteomes" id="UP000596742">
    <property type="component" value="Unassembled WGS sequence"/>
</dbReference>